<dbReference type="Gene3D" id="2.40.50.1010">
    <property type="match status" value="1"/>
</dbReference>
<dbReference type="AlphaFoldDB" id="I0EPE3"/>
<dbReference type="Pfam" id="PF13742">
    <property type="entry name" value="tRNA_anti_2"/>
    <property type="match status" value="1"/>
</dbReference>
<comment type="similarity">
    <text evidence="5 6">Belongs to the XseA family.</text>
</comment>
<keyword evidence="1 5" id="KW-0963">Cytoplasm</keyword>
<dbReference type="PANTHER" id="PTHR30008:SF0">
    <property type="entry name" value="EXODEOXYRIBONUCLEASE 7 LARGE SUBUNIT"/>
    <property type="match status" value="1"/>
</dbReference>
<dbReference type="NCBIfam" id="TIGR00237">
    <property type="entry name" value="xseA"/>
    <property type="match status" value="1"/>
</dbReference>
<dbReference type="RefSeq" id="WP_014661679.1">
    <property type="nucleotide sequence ID" value="NC_017737.1"/>
</dbReference>
<evidence type="ECO:0000259" key="7">
    <source>
        <dbReference type="Pfam" id="PF02601"/>
    </source>
</evidence>
<keyword evidence="3 5" id="KW-0378">Hydrolase</keyword>
<dbReference type="HAMAP" id="MF_00378">
    <property type="entry name" value="Exonuc_7_L"/>
    <property type="match status" value="1"/>
</dbReference>
<reference evidence="10" key="1">
    <citation type="submission" date="2012-04" db="EMBL/GenBank/DDBJ databases">
        <title>Complete genome sequence of Helicobacter cetorum strain MIT 00-7128.</title>
        <authorList>
            <person name="Kersulyte D."/>
            <person name="Berg D.E."/>
        </authorList>
    </citation>
    <scope>NUCLEOTIDE SEQUENCE [LARGE SCALE GENOMIC DNA]</scope>
    <source>
        <strain evidence="10">MIT 00-7128</strain>
    </source>
</reference>
<evidence type="ECO:0000256" key="1">
    <source>
        <dbReference type="ARBA" id="ARBA00022490"/>
    </source>
</evidence>
<name>I0EPE3_HELC0</name>
<evidence type="ECO:0000256" key="4">
    <source>
        <dbReference type="ARBA" id="ARBA00022839"/>
    </source>
</evidence>
<dbReference type="PATRIC" id="fig|182217.3.peg.1646"/>
<dbReference type="InterPro" id="IPR003753">
    <property type="entry name" value="Exonuc_VII_L"/>
</dbReference>
<keyword evidence="2 5" id="KW-0540">Nuclease</keyword>
<dbReference type="Pfam" id="PF02601">
    <property type="entry name" value="Exonuc_VII_L"/>
    <property type="match status" value="1"/>
</dbReference>
<feature type="domain" description="OB-fold nucleic acid binding" evidence="8">
    <location>
        <begin position="5"/>
        <end position="97"/>
    </location>
</feature>
<dbReference type="KEGG" id="hce:HCW_07775"/>
<dbReference type="GO" id="GO:0006308">
    <property type="term" value="P:DNA catabolic process"/>
    <property type="evidence" value="ECO:0007669"/>
    <property type="project" value="UniProtKB-UniRule"/>
</dbReference>
<keyword evidence="4 5" id="KW-0269">Exonuclease</keyword>
<evidence type="ECO:0000259" key="8">
    <source>
        <dbReference type="Pfam" id="PF13742"/>
    </source>
</evidence>
<comment type="subunit">
    <text evidence="5">Heterooligomer composed of large and small subunits.</text>
</comment>
<evidence type="ECO:0000256" key="6">
    <source>
        <dbReference type="RuleBase" id="RU004355"/>
    </source>
</evidence>
<comment type="function">
    <text evidence="5">Bidirectionally degrades single-stranded DNA into large acid-insoluble oligonucleotides, which are then degraded further into small acid-soluble oligonucleotides.</text>
</comment>
<dbReference type="eggNOG" id="COG1570">
    <property type="taxonomic scope" value="Bacteria"/>
</dbReference>
<proteinExistence type="inferred from homology"/>
<organism evidence="9 10">
    <name type="scientific">Helicobacter cetorum (strain ATCC BAA-429 / MIT 00-7128)</name>
    <dbReference type="NCBI Taxonomy" id="182217"/>
    <lineage>
        <taxon>Bacteria</taxon>
        <taxon>Pseudomonadati</taxon>
        <taxon>Campylobacterota</taxon>
        <taxon>Epsilonproteobacteria</taxon>
        <taxon>Campylobacterales</taxon>
        <taxon>Helicobacteraceae</taxon>
        <taxon>Helicobacter</taxon>
    </lineage>
</organism>
<accession>I0EPE3</accession>
<dbReference type="GO" id="GO:0003676">
    <property type="term" value="F:nucleic acid binding"/>
    <property type="evidence" value="ECO:0007669"/>
    <property type="project" value="InterPro"/>
</dbReference>
<dbReference type="EC" id="3.1.11.6" evidence="5"/>
<dbReference type="GO" id="GO:0009318">
    <property type="term" value="C:exodeoxyribonuclease VII complex"/>
    <property type="evidence" value="ECO:0007669"/>
    <property type="project" value="UniProtKB-UniRule"/>
</dbReference>
<dbReference type="EMBL" id="CP003479">
    <property type="protein sequence ID" value="AFI04812.1"/>
    <property type="molecule type" value="Genomic_DNA"/>
</dbReference>
<dbReference type="Proteomes" id="UP000005010">
    <property type="component" value="Chromosome"/>
</dbReference>
<evidence type="ECO:0000313" key="10">
    <source>
        <dbReference type="Proteomes" id="UP000005010"/>
    </source>
</evidence>
<evidence type="ECO:0000256" key="3">
    <source>
        <dbReference type="ARBA" id="ARBA00022801"/>
    </source>
</evidence>
<dbReference type="HOGENOM" id="CLU_023625_2_0_7"/>
<gene>
    <name evidence="5 9" type="primary">xseA</name>
    <name evidence="9" type="ordered locus">HCW_07775</name>
</gene>
<evidence type="ECO:0000313" key="9">
    <source>
        <dbReference type="EMBL" id="AFI04812.1"/>
    </source>
</evidence>
<dbReference type="PANTHER" id="PTHR30008">
    <property type="entry name" value="EXODEOXYRIBONUCLEASE 7 LARGE SUBUNIT"/>
    <property type="match status" value="1"/>
</dbReference>
<comment type="subcellular location">
    <subcellularLocation>
        <location evidence="5 6">Cytoplasm</location>
    </subcellularLocation>
</comment>
<dbReference type="GO" id="GO:0008855">
    <property type="term" value="F:exodeoxyribonuclease VII activity"/>
    <property type="evidence" value="ECO:0007669"/>
    <property type="project" value="UniProtKB-UniRule"/>
</dbReference>
<comment type="catalytic activity">
    <reaction evidence="5 6">
        <text>Exonucleolytic cleavage in either 5'- to 3'- or 3'- to 5'-direction to yield nucleoside 5'-phosphates.</text>
        <dbReference type="EC" id="3.1.11.6"/>
    </reaction>
</comment>
<evidence type="ECO:0000256" key="5">
    <source>
        <dbReference type="HAMAP-Rule" id="MF_00378"/>
    </source>
</evidence>
<dbReference type="InterPro" id="IPR020579">
    <property type="entry name" value="Exonuc_VII_lsu_C"/>
</dbReference>
<evidence type="ECO:0000256" key="2">
    <source>
        <dbReference type="ARBA" id="ARBA00022722"/>
    </source>
</evidence>
<keyword evidence="10" id="KW-1185">Reference proteome</keyword>
<sequence length="421" mass="47300">MSVLGVSELNAQIQALLETTFLQVRVQGEISNLTIHKASGHVYFSLKDSHSVIKCVLFKGNASRLKFALKEGQEVIVFGAISVYAPRGEYQIKCLELEPKELGSLALALEQLKEKLRLKGYFDKAHKLPKPSFPKRVALITSKSSAALADMKKIAFKRWPMCELVCIDTLMQGELCVKSVVENIAYADSFYNTPKAFDAIVVARGGGSMEDLYSFNDEKIADALFLAKTFTISAIGHESDFLLSDLVADLRASTPSNAMEILLPSSDEWLQRLDEYHLKLQRYFRVLFSQKKAVLEHLETSLKRLSFENKHHLHSLKLKNLKIALESKVLEMLRLKKMFLENATTQMLTNPFLQAKTERLNALENALKLAYAHLKLPKFGAFVSKGNKAIELEKLKPSDKIELSNEKVKVGAEILTISKHS</sequence>
<dbReference type="InterPro" id="IPR025824">
    <property type="entry name" value="OB-fold_nuc-bd_dom"/>
</dbReference>
<protein>
    <recommendedName>
        <fullName evidence="5">Exodeoxyribonuclease 7 large subunit</fullName>
        <ecNumber evidence="5">3.1.11.6</ecNumber>
    </recommendedName>
    <alternativeName>
        <fullName evidence="5">Exodeoxyribonuclease VII large subunit</fullName>
        <shortName evidence="5">Exonuclease VII large subunit</shortName>
    </alternativeName>
</protein>
<feature type="domain" description="Exonuclease VII large subunit C-terminal" evidence="7">
    <location>
        <begin position="121"/>
        <end position="372"/>
    </location>
</feature>
<dbReference type="STRING" id="182217.HCW_07775"/>
<dbReference type="GO" id="GO:0005737">
    <property type="term" value="C:cytoplasm"/>
    <property type="evidence" value="ECO:0007669"/>
    <property type="project" value="UniProtKB-SubCell"/>
</dbReference>
<dbReference type="CDD" id="cd04489">
    <property type="entry name" value="ExoVII_LU_OBF"/>
    <property type="match status" value="1"/>
</dbReference>